<accession>A0A2K3KQE4</accession>
<evidence type="ECO:0000313" key="2">
    <source>
        <dbReference type="Proteomes" id="UP000236291"/>
    </source>
</evidence>
<comment type="caution">
    <text evidence="1">The sequence shown here is derived from an EMBL/GenBank/DDBJ whole genome shotgun (WGS) entry which is preliminary data.</text>
</comment>
<reference evidence="1 2" key="1">
    <citation type="journal article" date="2014" name="Am. J. Bot.">
        <title>Genome assembly and annotation for red clover (Trifolium pratense; Fabaceae).</title>
        <authorList>
            <person name="Istvanek J."/>
            <person name="Jaros M."/>
            <person name="Krenek A."/>
            <person name="Repkova J."/>
        </authorList>
    </citation>
    <scope>NUCLEOTIDE SEQUENCE [LARGE SCALE GENOMIC DNA]</scope>
    <source>
        <strain evidence="2">cv. Tatra</strain>
        <tissue evidence="1">Young leaves</tissue>
    </source>
</reference>
<proteinExistence type="predicted"/>
<feature type="non-terminal residue" evidence="1">
    <location>
        <position position="1"/>
    </location>
</feature>
<name>A0A2K3KQE4_TRIPR</name>
<sequence length="74" mass="8086">VNITADCDNPLSPEYLKVYVRGKCVDFSPAIINQYLGRCADPAPELEVSMNDVCKTTTGDKVKIWPRVGKLSAA</sequence>
<protein>
    <recommendedName>
        <fullName evidence="3">Envelope-like protein</fullName>
    </recommendedName>
</protein>
<dbReference type="AlphaFoldDB" id="A0A2K3KQE4"/>
<gene>
    <name evidence="1" type="ORF">L195_g064008</name>
</gene>
<dbReference type="EMBL" id="ASHM01229278">
    <property type="protein sequence ID" value="PNX68501.1"/>
    <property type="molecule type" value="Genomic_DNA"/>
</dbReference>
<evidence type="ECO:0000313" key="1">
    <source>
        <dbReference type="EMBL" id="PNX68501.1"/>
    </source>
</evidence>
<reference evidence="1 2" key="2">
    <citation type="journal article" date="2017" name="Front. Plant Sci.">
        <title>Gene Classification and Mining of Molecular Markers Useful in Red Clover (Trifolium pratense) Breeding.</title>
        <authorList>
            <person name="Istvanek J."/>
            <person name="Dluhosova J."/>
            <person name="Dluhos P."/>
            <person name="Patkova L."/>
            <person name="Nedelnik J."/>
            <person name="Repkova J."/>
        </authorList>
    </citation>
    <scope>NUCLEOTIDE SEQUENCE [LARGE SCALE GENOMIC DNA]</scope>
    <source>
        <strain evidence="2">cv. Tatra</strain>
        <tissue evidence="1">Young leaves</tissue>
    </source>
</reference>
<organism evidence="1 2">
    <name type="scientific">Trifolium pratense</name>
    <name type="common">Red clover</name>
    <dbReference type="NCBI Taxonomy" id="57577"/>
    <lineage>
        <taxon>Eukaryota</taxon>
        <taxon>Viridiplantae</taxon>
        <taxon>Streptophyta</taxon>
        <taxon>Embryophyta</taxon>
        <taxon>Tracheophyta</taxon>
        <taxon>Spermatophyta</taxon>
        <taxon>Magnoliopsida</taxon>
        <taxon>eudicotyledons</taxon>
        <taxon>Gunneridae</taxon>
        <taxon>Pentapetalae</taxon>
        <taxon>rosids</taxon>
        <taxon>fabids</taxon>
        <taxon>Fabales</taxon>
        <taxon>Fabaceae</taxon>
        <taxon>Papilionoideae</taxon>
        <taxon>50 kb inversion clade</taxon>
        <taxon>NPAAA clade</taxon>
        <taxon>Hologalegina</taxon>
        <taxon>IRL clade</taxon>
        <taxon>Trifolieae</taxon>
        <taxon>Trifolium</taxon>
    </lineage>
</organism>
<evidence type="ECO:0008006" key="3">
    <source>
        <dbReference type="Google" id="ProtNLM"/>
    </source>
</evidence>
<dbReference type="Proteomes" id="UP000236291">
    <property type="component" value="Unassembled WGS sequence"/>
</dbReference>
<feature type="non-terminal residue" evidence="1">
    <location>
        <position position="74"/>
    </location>
</feature>